<dbReference type="GO" id="GO:0004370">
    <property type="term" value="F:glycerol kinase activity"/>
    <property type="evidence" value="ECO:0007669"/>
    <property type="project" value="TreeGrafter"/>
</dbReference>
<dbReference type="PANTHER" id="PTHR10196:SF93">
    <property type="entry name" value="L-RHAMNULOKINASE"/>
    <property type="match status" value="1"/>
</dbReference>
<evidence type="ECO:0000259" key="8">
    <source>
        <dbReference type="Pfam" id="PF00370"/>
    </source>
</evidence>
<keyword evidence="5" id="KW-0067">ATP-binding</keyword>
<evidence type="ECO:0000256" key="2">
    <source>
        <dbReference type="ARBA" id="ARBA00022679"/>
    </source>
</evidence>
<proteinExistence type="inferred from homology"/>
<evidence type="ECO:0000313" key="11">
    <source>
        <dbReference type="Proteomes" id="UP000245166"/>
    </source>
</evidence>
<evidence type="ECO:0000256" key="4">
    <source>
        <dbReference type="ARBA" id="ARBA00022777"/>
    </source>
</evidence>
<reference evidence="10 11" key="1">
    <citation type="submission" date="2018-03" db="EMBL/GenBank/DDBJ databases">
        <title>Genome assembly of novel Miniimonas species PCH200.</title>
        <authorList>
            <person name="Thakur V."/>
            <person name="Kumar V."/>
            <person name="Singh D."/>
        </authorList>
    </citation>
    <scope>NUCLEOTIDE SEQUENCE [LARGE SCALE GENOMIC DNA]</scope>
    <source>
        <strain evidence="10 11">PCH200</strain>
    </source>
</reference>
<organism evidence="10 11">
    <name type="scientific">Serinibacter arcticus</name>
    <dbReference type="NCBI Taxonomy" id="1655435"/>
    <lineage>
        <taxon>Bacteria</taxon>
        <taxon>Bacillati</taxon>
        <taxon>Actinomycetota</taxon>
        <taxon>Actinomycetes</taxon>
        <taxon>Micrococcales</taxon>
        <taxon>Beutenbergiaceae</taxon>
        <taxon>Serinibacter</taxon>
    </lineage>
</organism>
<dbReference type="Pfam" id="PF02782">
    <property type="entry name" value="FGGY_C"/>
    <property type="match status" value="1"/>
</dbReference>
<feature type="domain" description="Carbohydrate kinase FGGY C-terminal" evidence="9">
    <location>
        <begin position="274"/>
        <end position="466"/>
    </location>
</feature>
<dbReference type="InterPro" id="IPR013449">
    <property type="entry name" value="Rhamnulokinase"/>
</dbReference>
<evidence type="ECO:0000256" key="3">
    <source>
        <dbReference type="ARBA" id="ARBA00022741"/>
    </source>
</evidence>
<dbReference type="AlphaFoldDB" id="A0A2U1ZY12"/>
<keyword evidence="6" id="KW-1015">Disulfide bond</keyword>
<evidence type="ECO:0000313" key="10">
    <source>
        <dbReference type="EMBL" id="PWD51878.1"/>
    </source>
</evidence>
<dbReference type="InterPro" id="IPR018484">
    <property type="entry name" value="FGGY_N"/>
</dbReference>
<dbReference type="Proteomes" id="UP000245166">
    <property type="component" value="Unassembled WGS sequence"/>
</dbReference>
<dbReference type="CDD" id="cd07771">
    <property type="entry name" value="ASKHA_NBD_FGGY_RhaB-like"/>
    <property type="match status" value="1"/>
</dbReference>
<keyword evidence="2" id="KW-0808">Transferase</keyword>
<comment type="similarity">
    <text evidence="1">Belongs to the FGGY kinase family.</text>
</comment>
<gene>
    <name evidence="10" type="ORF">C8046_15720</name>
</gene>
<dbReference type="InterPro" id="IPR043129">
    <property type="entry name" value="ATPase_NBD"/>
</dbReference>
<feature type="domain" description="Carbohydrate kinase FGGY N-terminal" evidence="8">
    <location>
        <begin position="22"/>
        <end position="258"/>
    </location>
</feature>
<dbReference type="GO" id="GO:0005524">
    <property type="term" value="F:ATP binding"/>
    <property type="evidence" value="ECO:0007669"/>
    <property type="project" value="UniProtKB-KW"/>
</dbReference>
<dbReference type="Pfam" id="PF00370">
    <property type="entry name" value="FGGY_N"/>
    <property type="match status" value="1"/>
</dbReference>
<dbReference type="PANTHER" id="PTHR10196">
    <property type="entry name" value="SUGAR KINASE"/>
    <property type="match status" value="1"/>
</dbReference>
<name>A0A2U1ZY12_9MICO</name>
<dbReference type="EMBL" id="PYHR01000002">
    <property type="protein sequence ID" value="PWD51878.1"/>
    <property type="molecule type" value="Genomic_DNA"/>
</dbReference>
<keyword evidence="3" id="KW-0547">Nucleotide-binding</keyword>
<comment type="caution">
    <text evidence="10">The sequence shown here is derived from an EMBL/GenBank/DDBJ whole genome shotgun (WGS) entry which is preliminary data.</text>
</comment>
<evidence type="ECO:0000256" key="6">
    <source>
        <dbReference type="ARBA" id="ARBA00023157"/>
    </source>
</evidence>
<evidence type="ECO:0000256" key="1">
    <source>
        <dbReference type="ARBA" id="ARBA00009156"/>
    </source>
</evidence>
<keyword evidence="7" id="KW-0684">Rhamnose metabolism</keyword>
<dbReference type="GO" id="GO:0008993">
    <property type="term" value="F:rhamnulokinase activity"/>
    <property type="evidence" value="ECO:0007669"/>
    <property type="project" value="InterPro"/>
</dbReference>
<dbReference type="RefSeq" id="WP_109230259.1">
    <property type="nucleotide sequence ID" value="NZ_PYHR01000002.1"/>
</dbReference>
<dbReference type="SUPFAM" id="SSF53067">
    <property type="entry name" value="Actin-like ATPase domain"/>
    <property type="match status" value="2"/>
</dbReference>
<evidence type="ECO:0000259" key="9">
    <source>
        <dbReference type="Pfam" id="PF02782"/>
    </source>
</evidence>
<dbReference type="GO" id="GO:0005829">
    <property type="term" value="C:cytosol"/>
    <property type="evidence" value="ECO:0007669"/>
    <property type="project" value="TreeGrafter"/>
</dbReference>
<evidence type="ECO:0000256" key="5">
    <source>
        <dbReference type="ARBA" id="ARBA00022840"/>
    </source>
</evidence>
<evidence type="ECO:0000256" key="7">
    <source>
        <dbReference type="ARBA" id="ARBA00023308"/>
    </source>
</evidence>
<sequence>MTTPTTGREAGRDDGRPPSFAAVDLGATSGRVIVGSVVGEPGAERIDLVEVARFPNEPVRHGDRLVWDLPALWDGVVHGLAEAAARFGPLAGIGVDSWAVDYALVDDSGAVLSPPVHYRDPRTEGMADRADALVPPERRYAVTGLQRQPFTTAHQLLAEDGDLLEAAHRLLLVPDLLGARLTGQVRAEITNASTTGLLDARRRTWSAELVDGLGLPRRLLPDLIEPGERLGRVRAEHGVLAGTPVWTVGSHDTASAVVAVPLGAGASVGDGVAAYVSCGTWSLVGLELGEPVLTEASREANLTNEAGVDGTVRYLANVMGLWVLSETLRTWAARGTEVALADALAAAREVPLRRTLIDIDDASLLPPGDMPARLTQLARAAGQPVPESVGEVVRCILDSLALAYRRSVRTAARLAGVEVTVVHIVGGGVHNSDLCHLTADATGLPVVAGPAEGAALGNVLVQARAAGVLAGDWTRCDASSRRPAS</sequence>
<keyword evidence="4" id="KW-0418">Kinase</keyword>
<dbReference type="GO" id="GO:0006071">
    <property type="term" value="P:glycerol metabolic process"/>
    <property type="evidence" value="ECO:0007669"/>
    <property type="project" value="TreeGrafter"/>
</dbReference>
<dbReference type="InterPro" id="IPR018485">
    <property type="entry name" value="FGGY_C"/>
</dbReference>
<dbReference type="OrthoDB" id="9761504at2"/>
<keyword evidence="11" id="KW-1185">Reference proteome</keyword>
<dbReference type="Gene3D" id="3.30.420.40">
    <property type="match status" value="2"/>
</dbReference>
<protein>
    <submittedName>
        <fullName evidence="10">Rhamnulokinase</fullName>
    </submittedName>
</protein>
<accession>A0A2U1ZY12</accession>
<dbReference type="GO" id="GO:0019301">
    <property type="term" value="P:rhamnose catabolic process"/>
    <property type="evidence" value="ECO:0007669"/>
    <property type="project" value="InterPro"/>
</dbReference>